<feature type="repeat" description="ANK" evidence="1">
    <location>
        <begin position="164"/>
        <end position="196"/>
    </location>
</feature>
<keyword evidence="2" id="KW-0812">Transmembrane</keyword>
<dbReference type="OrthoDB" id="2157354at2759"/>
<dbReference type="EMBL" id="JADDUC020000010">
    <property type="protein sequence ID" value="KAI1236350.1"/>
    <property type="molecule type" value="Genomic_DNA"/>
</dbReference>
<accession>A0A835NW25</accession>
<dbReference type="InterPro" id="IPR036770">
    <property type="entry name" value="Ankyrin_rpt-contain_sf"/>
</dbReference>
<keyword evidence="2" id="KW-1133">Transmembrane helix</keyword>
<protein>
    <recommendedName>
        <fullName evidence="6">Ankyrin repeat domain-containing protein 22</fullName>
    </recommendedName>
</protein>
<dbReference type="InterPro" id="IPR042802">
    <property type="entry name" value="ANR22"/>
</dbReference>
<dbReference type="SMART" id="SM00248">
    <property type="entry name" value="ANK"/>
    <property type="match status" value="4"/>
</dbReference>
<feature type="repeat" description="ANK" evidence="1">
    <location>
        <begin position="69"/>
        <end position="101"/>
    </location>
</feature>
<evidence type="ECO:0000256" key="2">
    <source>
        <dbReference type="SAM" id="Phobius"/>
    </source>
</evidence>
<dbReference type="PANTHER" id="PTHR47276">
    <property type="entry name" value="ANKYRIN REPEAT DOMAIN-CONTAINING PROTEIN 22"/>
    <property type="match status" value="1"/>
</dbReference>
<dbReference type="PRINTS" id="PR01415">
    <property type="entry name" value="ANKYRIN"/>
</dbReference>
<name>A0A835NW25_9PASS</name>
<keyword evidence="1" id="KW-0040">ANK repeat</keyword>
<keyword evidence="5" id="KW-1185">Reference proteome</keyword>
<evidence type="ECO:0008006" key="6">
    <source>
        <dbReference type="Google" id="ProtNLM"/>
    </source>
</evidence>
<evidence type="ECO:0000256" key="1">
    <source>
        <dbReference type="PROSITE-ProRule" id="PRU00023"/>
    </source>
</evidence>
<evidence type="ECO:0000313" key="3">
    <source>
        <dbReference type="EMBL" id="KAG0121235.1"/>
    </source>
</evidence>
<evidence type="ECO:0000313" key="4">
    <source>
        <dbReference type="EMBL" id="KAI1236350.1"/>
    </source>
</evidence>
<organism evidence="3">
    <name type="scientific">Lamprotornis superbus</name>
    <dbReference type="NCBI Taxonomy" id="245042"/>
    <lineage>
        <taxon>Eukaryota</taxon>
        <taxon>Metazoa</taxon>
        <taxon>Chordata</taxon>
        <taxon>Craniata</taxon>
        <taxon>Vertebrata</taxon>
        <taxon>Euteleostomi</taxon>
        <taxon>Archelosauria</taxon>
        <taxon>Archosauria</taxon>
        <taxon>Dinosauria</taxon>
        <taxon>Saurischia</taxon>
        <taxon>Theropoda</taxon>
        <taxon>Coelurosauria</taxon>
        <taxon>Aves</taxon>
        <taxon>Neognathae</taxon>
        <taxon>Neoaves</taxon>
        <taxon>Telluraves</taxon>
        <taxon>Australaves</taxon>
        <taxon>Passeriformes</taxon>
        <taxon>Sturnidae</taxon>
        <taxon>Lamprotornis</taxon>
    </lineage>
</organism>
<dbReference type="Pfam" id="PF12796">
    <property type="entry name" value="Ank_2"/>
    <property type="match status" value="2"/>
</dbReference>
<dbReference type="SUPFAM" id="SSF48403">
    <property type="entry name" value="Ankyrin repeat"/>
    <property type="match status" value="1"/>
</dbReference>
<dbReference type="EMBL" id="JADDUC010000052">
    <property type="protein sequence ID" value="KAG0121235.1"/>
    <property type="molecule type" value="Genomic_DNA"/>
</dbReference>
<keyword evidence="2" id="KW-0472">Membrane</keyword>
<dbReference type="PROSITE" id="PS50297">
    <property type="entry name" value="ANK_REP_REGION"/>
    <property type="match status" value="2"/>
</dbReference>
<proteinExistence type="predicted"/>
<comment type="caution">
    <text evidence="3">The sequence shown here is derived from an EMBL/GenBank/DDBJ whole genome shotgun (WGS) entry which is preliminary data.</text>
</comment>
<gene>
    <name evidence="4" type="ORF">IHE44_0001637</name>
    <name evidence="3" type="ORF">IHE44_011408</name>
</gene>
<reference evidence="3" key="1">
    <citation type="submission" date="2020-10" db="EMBL/GenBank/DDBJ databases">
        <title>Feather gene expression reveals the developmental basis of iridescence in African starlings.</title>
        <authorList>
            <person name="Rubenstein D.R."/>
        </authorList>
    </citation>
    <scope>NUCLEOTIDE SEQUENCE</scope>
    <source>
        <strain evidence="3">SS15</strain>
        <tissue evidence="3">Liver</tissue>
    </source>
</reference>
<dbReference type="Proteomes" id="UP000618051">
    <property type="component" value="Unassembled WGS sequence"/>
</dbReference>
<reference evidence="4" key="3">
    <citation type="submission" date="2022-01" db="EMBL/GenBank/DDBJ databases">
        <authorList>
            <person name="Rubenstein D.R."/>
        </authorList>
    </citation>
    <scope>NUCLEOTIDE SEQUENCE</scope>
    <source>
        <strain evidence="4">SS15</strain>
        <tissue evidence="4">Liver</tissue>
    </source>
</reference>
<reference evidence="4 5" key="2">
    <citation type="journal article" date="2021" name="J. Hered.">
        <title>Feather Gene Expression Elucidates the Developmental Basis of Plumage Iridescence in African Starlings.</title>
        <authorList>
            <person name="Rubenstein D.R."/>
            <person name="Corvelo A."/>
            <person name="MacManes M.D."/>
            <person name="Maia R."/>
            <person name="Narzisi G."/>
            <person name="Rousaki A."/>
            <person name="Vandenabeele P."/>
            <person name="Shawkey M.D."/>
            <person name="Solomon J."/>
        </authorList>
    </citation>
    <scope>NUCLEOTIDE SEQUENCE [LARGE SCALE GENOMIC DNA]</scope>
    <source>
        <strain evidence="4">SS15</strain>
    </source>
</reference>
<dbReference type="PROSITE" id="PS50088">
    <property type="entry name" value="ANK_REPEAT"/>
    <property type="match status" value="2"/>
</dbReference>
<dbReference type="PANTHER" id="PTHR47276:SF1">
    <property type="entry name" value="ANKYRIN REPEAT DOMAIN-CONTAINING PROTEIN 22"/>
    <property type="match status" value="1"/>
</dbReference>
<dbReference type="AlphaFoldDB" id="A0A835NW25"/>
<evidence type="ECO:0000313" key="5">
    <source>
        <dbReference type="Proteomes" id="UP000618051"/>
    </source>
</evidence>
<sequence length="342" mass="38767">MEIIIASWEWSATFYLHHLVVAYGTYDTLSDIVDGNQPICQAAYSNDFNKVHLLLERNSNYLNVQDSFSGDTPLICACRQGNNRIVNYLLRKHADVNLRNKKDRTCLHYAVRKRFTFLDYVLIIILMPVLLIGYLLMVSKTKQNEHLVKMLLRAGVDVNAADSSGSTALHYACEMKNQAVIPLLLEAHADTSVKNQAPRVLRIDPTLGDLPEDPLEGSPLWDPLSGKVGGFPGLEHRISTDPLAVNTLGPSFGVNSLKIGKKRFALLRSCSSLKYQLLLINSYQEDKPSAAVFHHEWSPHRNNTSFAEIREKYERKSQEKNCSYKTCYQAFKVMQTSTNWKM</sequence>
<dbReference type="InterPro" id="IPR002110">
    <property type="entry name" value="Ankyrin_rpt"/>
</dbReference>
<feature type="transmembrane region" description="Helical" evidence="2">
    <location>
        <begin position="117"/>
        <end position="137"/>
    </location>
</feature>
<dbReference type="Gene3D" id="1.25.40.20">
    <property type="entry name" value="Ankyrin repeat-containing domain"/>
    <property type="match status" value="2"/>
</dbReference>